<dbReference type="InterPro" id="IPR029787">
    <property type="entry name" value="Nucleotide_cyclase"/>
</dbReference>
<dbReference type="Pfam" id="PF00990">
    <property type="entry name" value="GGDEF"/>
    <property type="match status" value="1"/>
</dbReference>
<dbReference type="PANTHER" id="PTHR35936">
    <property type="entry name" value="MEMBRANE-BOUND LYTIC MUREIN TRANSGLYCOSYLASE F"/>
    <property type="match status" value="1"/>
</dbReference>
<accession>A0A098QY22</accession>
<dbReference type="SUPFAM" id="SSF53850">
    <property type="entry name" value="Periplasmic binding protein-like II"/>
    <property type="match status" value="1"/>
</dbReference>
<gene>
    <name evidence="4" type="ORF">DC28_07295</name>
</gene>
<dbReference type="eggNOG" id="COG3706">
    <property type="taxonomic scope" value="Bacteria"/>
</dbReference>
<dbReference type="CDD" id="cd13704">
    <property type="entry name" value="PBP2_HisK"/>
    <property type="match status" value="1"/>
</dbReference>
<dbReference type="STRING" id="1480694.DC28_07295"/>
<sequence length="580" mass="64387">MHLRFFLVLVVFAAFGIVRSPSLPAQVPHHDQSGHTQTEEPGTPQNLVFGMDQDYIPLSFLDDGEARGFDIDLVKALSLEMGVAITKKLDTWHRTLESLETGGVDAVSGIVKSAGRAENMDFSIPYLVESYTVFYRKNLSVTLGSLEGFHGVILKGDIAIEKYVVPSGLSESVELVPTYSEAFQLIEQGKADYTIAPFSLGRYVLRDRGYQHVAESGRSLFSVAYRFGVEKGNQELLSTLNDALSSLIAKGKTKELSSTWQFFQYFPLSQASPPSQFLLLLVSSIFGIALGAIVGILLYRIKSQNHIHRLERGIAEGDKMLQIIPIPLMWKKEGDNRIGVNAELYTAIRELSPAKQSSWDGIAGYLKANGYREVEQIYPGDSQSSRLILRAYKDQKEIETLSSTVEQLSGAVSQKDQTIQELSVRDDLTGLFNRTFMYRQIDHEVVMTQRYDYAFSLILLDIRGFSSINLQSGFDRADELCCAVAEVASTHVREADILSRISGGRFLLLLPNTRGHQAYKTTEKLAMEFSRTAQLASLRIDAAYIECDGQDRSELLASLEHTLTKHTGEGDQAAILHASG</sequence>
<dbReference type="Gene3D" id="3.40.190.10">
    <property type="entry name" value="Periplasmic binding protein-like II"/>
    <property type="match status" value="2"/>
</dbReference>
<dbReference type="InterPro" id="IPR001638">
    <property type="entry name" value="Solute-binding_3/MltF_N"/>
</dbReference>
<keyword evidence="2" id="KW-0812">Transmembrane</keyword>
<name>A0A098QY22_9SPIO</name>
<dbReference type="SMART" id="SM00267">
    <property type="entry name" value="GGDEF"/>
    <property type="match status" value="1"/>
</dbReference>
<proteinExistence type="predicted"/>
<reference evidence="4 5" key="1">
    <citation type="submission" date="2014-05" db="EMBL/GenBank/DDBJ databases">
        <title>De novo Genome Sequence of Spirocheata sp.</title>
        <authorList>
            <person name="Shivani Y."/>
            <person name="Subhash Y."/>
            <person name="Tushar L."/>
            <person name="Sasikala C."/>
            <person name="Ramana C.V."/>
        </authorList>
    </citation>
    <scope>NUCLEOTIDE SEQUENCE [LARGE SCALE GENOMIC DNA]</scope>
    <source>
        <strain evidence="4 5">JC230</strain>
    </source>
</reference>
<protein>
    <recommendedName>
        <fullName evidence="3">GGDEF domain-containing protein</fullName>
    </recommendedName>
</protein>
<keyword evidence="2" id="KW-0472">Membrane</keyword>
<dbReference type="PROSITE" id="PS50887">
    <property type="entry name" value="GGDEF"/>
    <property type="match status" value="1"/>
</dbReference>
<feature type="transmembrane region" description="Helical" evidence="2">
    <location>
        <begin position="277"/>
        <end position="299"/>
    </location>
</feature>
<evidence type="ECO:0000313" key="5">
    <source>
        <dbReference type="Proteomes" id="UP000029692"/>
    </source>
</evidence>
<keyword evidence="1" id="KW-0732">Signal</keyword>
<dbReference type="SMART" id="SM00062">
    <property type="entry name" value="PBPb"/>
    <property type="match status" value="1"/>
</dbReference>
<dbReference type="CDD" id="cd01949">
    <property type="entry name" value="GGDEF"/>
    <property type="match status" value="1"/>
</dbReference>
<feature type="domain" description="GGDEF" evidence="3">
    <location>
        <begin position="453"/>
        <end position="579"/>
    </location>
</feature>
<evidence type="ECO:0000256" key="2">
    <source>
        <dbReference type="SAM" id="Phobius"/>
    </source>
</evidence>
<evidence type="ECO:0000259" key="3">
    <source>
        <dbReference type="PROSITE" id="PS50887"/>
    </source>
</evidence>
<dbReference type="InterPro" id="IPR043128">
    <property type="entry name" value="Rev_trsase/Diguanyl_cyclase"/>
</dbReference>
<comment type="caution">
    <text evidence="4">The sequence shown here is derived from an EMBL/GenBank/DDBJ whole genome shotgun (WGS) entry which is preliminary data.</text>
</comment>
<dbReference type="EMBL" id="JNUP01000052">
    <property type="protein sequence ID" value="KGE72451.1"/>
    <property type="molecule type" value="Genomic_DNA"/>
</dbReference>
<dbReference type="NCBIfam" id="TIGR00254">
    <property type="entry name" value="GGDEF"/>
    <property type="match status" value="1"/>
</dbReference>
<keyword evidence="2" id="KW-1133">Transmembrane helix</keyword>
<dbReference type="SUPFAM" id="SSF55073">
    <property type="entry name" value="Nucleotide cyclase"/>
    <property type="match status" value="1"/>
</dbReference>
<keyword evidence="5" id="KW-1185">Reference proteome</keyword>
<dbReference type="eggNOG" id="COG0834">
    <property type="taxonomic scope" value="Bacteria"/>
</dbReference>
<dbReference type="Proteomes" id="UP000029692">
    <property type="component" value="Unassembled WGS sequence"/>
</dbReference>
<evidence type="ECO:0000256" key="1">
    <source>
        <dbReference type="ARBA" id="ARBA00022729"/>
    </source>
</evidence>
<dbReference type="AlphaFoldDB" id="A0A098QY22"/>
<dbReference type="InterPro" id="IPR000160">
    <property type="entry name" value="GGDEF_dom"/>
</dbReference>
<dbReference type="Gene3D" id="3.30.70.270">
    <property type="match status" value="1"/>
</dbReference>
<dbReference type="Pfam" id="PF00497">
    <property type="entry name" value="SBP_bac_3"/>
    <property type="match status" value="1"/>
</dbReference>
<evidence type="ECO:0000313" key="4">
    <source>
        <dbReference type="EMBL" id="KGE72451.1"/>
    </source>
</evidence>
<organism evidence="4 5">
    <name type="scientific">Spirochaeta lutea</name>
    <dbReference type="NCBI Taxonomy" id="1480694"/>
    <lineage>
        <taxon>Bacteria</taxon>
        <taxon>Pseudomonadati</taxon>
        <taxon>Spirochaetota</taxon>
        <taxon>Spirochaetia</taxon>
        <taxon>Spirochaetales</taxon>
        <taxon>Spirochaetaceae</taxon>
        <taxon>Spirochaeta</taxon>
    </lineage>
</organism>